<evidence type="ECO:0000256" key="1">
    <source>
        <dbReference type="ARBA" id="ARBA00004123"/>
    </source>
</evidence>
<evidence type="ECO:0000313" key="12">
    <source>
        <dbReference type="EMBL" id="KAG6527493.1"/>
    </source>
</evidence>
<dbReference type="InterPro" id="IPR049808">
    <property type="entry name" value="CONSTANS-like_Bbox1"/>
</dbReference>
<keyword evidence="3" id="KW-0479">Metal-binding</keyword>
<dbReference type="SMART" id="SM00336">
    <property type="entry name" value="BBOX"/>
    <property type="match status" value="2"/>
</dbReference>
<comment type="subcellular location">
    <subcellularLocation>
        <location evidence="1 9">Nucleus</location>
    </subcellularLocation>
</comment>
<reference evidence="12 13" key="1">
    <citation type="submission" date="2020-08" db="EMBL/GenBank/DDBJ databases">
        <title>Plant Genome Project.</title>
        <authorList>
            <person name="Zhang R.-G."/>
        </authorList>
    </citation>
    <scope>NUCLEOTIDE SEQUENCE [LARGE SCALE GENOMIC DNA]</scope>
    <source>
        <tissue evidence="12">Rhizome</tissue>
    </source>
</reference>
<sequence length="379" mass="41717">MGQEEEASEIGQVNRGGGGGGIDEESCDFCGNARALLFCRADAARLCIACDRHVHNANVVSSQHRRALLCDGCRSAPASILCASSHCRALLCSNCDFDAHRRSHPLHDRRPVDDFVGCPSAVGLFGLLGIGADEKELLGGERDEVGDYLVEDASVWEAKPVLSLEDLIVPTTASHGFQAMGLPPLPKHRNSTFWKHKEELIWQIRELEKLEGYASQDKGFGEPVTESFSLVQEKEIESNYIGSAVSSSWIAATTPKNIIPECNQADEGQEVLSTLDLLNPCGEYNGSSSIVNLKSLNGAIEVDACPHHATDIIHSNEDSGPKDTKQLLACPDRSSMISRYKEKRKTRRYDKLIRYESRKIRADTRLRIKGRFAKVNPNQ</sequence>
<evidence type="ECO:0008006" key="14">
    <source>
        <dbReference type="Google" id="ProtNLM"/>
    </source>
</evidence>
<protein>
    <recommendedName>
        <fullName evidence="14">Zinc finger protein CONSTANS-LIKE 13</fullName>
    </recommendedName>
</protein>
<evidence type="ECO:0000256" key="3">
    <source>
        <dbReference type="ARBA" id="ARBA00022723"/>
    </source>
</evidence>
<evidence type="ECO:0000313" key="13">
    <source>
        <dbReference type="Proteomes" id="UP000734854"/>
    </source>
</evidence>
<evidence type="ECO:0000256" key="2">
    <source>
        <dbReference type="ARBA" id="ARBA00010024"/>
    </source>
</evidence>
<dbReference type="PANTHER" id="PTHR31717">
    <property type="entry name" value="ZINC FINGER PROTEIN CONSTANS-LIKE 10"/>
    <property type="match status" value="1"/>
</dbReference>
<dbReference type="Proteomes" id="UP000734854">
    <property type="component" value="Unassembled WGS sequence"/>
</dbReference>
<dbReference type="PANTHER" id="PTHR31717:SF45">
    <property type="entry name" value="ZINC FINGER PROTEIN CONSTANS-LIKE 14-RELATED"/>
    <property type="match status" value="1"/>
</dbReference>
<evidence type="ECO:0000259" key="11">
    <source>
        <dbReference type="PROSITE" id="PS51017"/>
    </source>
</evidence>
<feature type="domain" description="B box-type" evidence="10">
    <location>
        <begin position="22"/>
        <end position="69"/>
    </location>
</feature>
<comment type="similarity">
    <text evidence="2">Belongs to the CONSTANS family.</text>
</comment>
<evidence type="ECO:0000256" key="6">
    <source>
        <dbReference type="ARBA" id="ARBA00022833"/>
    </source>
</evidence>
<dbReference type="InterPro" id="IPR000315">
    <property type="entry name" value="Znf_B-box"/>
</dbReference>
<proteinExistence type="inferred from homology"/>
<keyword evidence="4" id="KW-0677">Repeat</keyword>
<dbReference type="InterPro" id="IPR010402">
    <property type="entry name" value="CCT_domain"/>
</dbReference>
<dbReference type="GO" id="GO:0006355">
    <property type="term" value="P:regulation of DNA-templated transcription"/>
    <property type="evidence" value="ECO:0007669"/>
    <property type="project" value="UniProtKB-ARBA"/>
</dbReference>
<dbReference type="Pfam" id="PF06203">
    <property type="entry name" value="CCT"/>
    <property type="match status" value="1"/>
</dbReference>
<dbReference type="OrthoDB" id="153872at2759"/>
<feature type="domain" description="CCT" evidence="11">
    <location>
        <begin position="333"/>
        <end position="375"/>
    </location>
</feature>
<dbReference type="PROSITE" id="PS50119">
    <property type="entry name" value="ZF_BBOX"/>
    <property type="match status" value="1"/>
</dbReference>
<dbReference type="AlphaFoldDB" id="A0A8J5LRK6"/>
<evidence type="ECO:0000256" key="4">
    <source>
        <dbReference type="ARBA" id="ARBA00022737"/>
    </source>
</evidence>
<evidence type="ECO:0000256" key="9">
    <source>
        <dbReference type="PROSITE-ProRule" id="PRU00357"/>
    </source>
</evidence>
<evidence type="ECO:0000256" key="5">
    <source>
        <dbReference type="ARBA" id="ARBA00022771"/>
    </source>
</evidence>
<dbReference type="CDD" id="cd19821">
    <property type="entry name" value="Bbox1_BBX-like"/>
    <property type="match status" value="1"/>
</dbReference>
<name>A0A8J5LRK6_ZINOF</name>
<dbReference type="GO" id="GO:0008270">
    <property type="term" value="F:zinc ion binding"/>
    <property type="evidence" value="ECO:0007669"/>
    <property type="project" value="UniProtKB-KW"/>
</dbReference>
<organism evidence="12 13">
    <name type="scientific">Zingiber officinale</name>
    <name type="common">Ginger</name>
    <name type="synonym">Amomum zingiber</name>
    <dbReference type="NCBI Taxonomy" id="94328"/>
    <lineage>
        <taxon>Eukaryota</taxon>
        <taxon>Viridiplantae</taxon>
        <taxon>Streptophyta</taxon>
        <taxon>Embryophyta</taxon>
        <taxon>Tracheophyta</taxon>
        <taxon>Spermatophyta</taxon>
        <taxon>Magnoliopsida</taxon>
        <taxon>Liliopsida</taxon>
        <taxon>Zingiberales</taxon>
        <taxon>Zingiberaceae</taxon>
        <taxon>Zingiber</taxon>
    </lineage>
</organism>
<dbReference type="PROSITE" id="PS51017">
    <property type="entry name" value="CCT"/>
    <property type="match status" value="1"/>
</dbReference>
<dbReference type="GO" id="GO:0005634">
    <property type="term" value="C:nucleus"/>
    <property type="evidence" value="ECO:0007669"/>
    <property type="project" value="UniProtKB-SubCell"/>
</dbReference>
<evidence type="ECO:0000259" key="10">
    <source>
        <dbReference type="PROSITE" id="PS50119"/>
    </source>
</evidence>
<keyword evidence="13" id="KW-1185">Reference proteome</keyword>
<evidence type="ECO:0000256" key="8">
    <source>
        <dbReference type="PROSITE-ProRule" id="PRU00024"/>
    </source>
</evidence>
<keyword evidence="6" id="KW-0862">Zinc</keyword>
<dbReference type="EMBL" id="JACMSC010000003">
    <property type="protein sequence ID" value="KAG6527493.1"/>
    <property type="molecule type" value="Genomic_DNA"/>
</dbReference>
<accession>A0A8J5LRK6</accession>
<evidence type="ECO:0000256" key="7">
    <source>
        <dbReference type="ARBA" id="ARBA00023242"/>
    </source>
</evidence>
<comment type="caution">
    <text evidence="12">The sequence shown here is derived from an EMBL/GenBank/DDBJ whole genome shotgun (WGS) entry which is preliminary data.</text>
</comment>
<gene>
    <name evidence="12" type="ORF">ZIOFF_009596</name>
</gene>
<keyword evidence="7 9" id="KW-0539">Nucleus</keyword>
<keyword evidence="5 8" id="KW-0863">Zinc-finger</keyword>